<dbReference type="InterPro" id="IPR013815">
    <property type="entry name" value="ATP_grasp_subdomain_1"/>
</dbReference>
<dbReference type="Gene3D" id="3.30.1490.20">
    <property type="entry name" value="ATP-grasp fold, A domain"/>
    <property type="match status" value="1"/>
</dbReference>
<dbReference type="GO" id="GO:0046872">
    <property type="term" value="F:metal ion binding"/>
    <property type="evidence" value="ECO:0007669"/>
    <property type="project" value="InterPro"/>
</dbReference>
<dbReference type="AlphaFoldDB" id="A0A4Q0XY84"/>
<dbReference type="InterPro" id="IPR020561">
    <property type="entry name" value="PRibGlycinamid_synth_ATP-grasp"/>
</dbReference>
<dbReference type="OrthoDB" id="9803907at2"/>
<reference evidence="6 7" key="1">
    <citation type="submission" date="2017-10" db="EMBL/GenBank/DDBJ databases">
        <title>Genomics of the genus Arcobacter.</title>
        <authorList>
            <person name="Perez-Cataluna A."/>
            <person name="Figueras M.J."/>
        </authorList>
    </citation>
    <scope>NUCLEOTIDE SEQUENCE [LARGE SCALE GENOMIC DNA]</scope>
    <source>
        <strain evidence="6 7">DSM 24636</strain>
    </source>
</reference>
<feature type="domain" description="ATP-grasp" evidence="5">
    <location>
        <begin position="115"/>
        <end position="313"/>
    </location>
</feature>
<evidence type="ECO:0000256" key="2">
    <source>
        <dbReference type="ARBA" id="ARBA00022741"/>
    </source>
</evidence>
<sequence>MEGCILAKVLLILGGGADQLPGVLKAQEMGIYTIVLDGNSEAYCKKYSDEFYTVSIKHIEQIDEFLDNYSKKIDGVIAFGVDIPYIIAYVANRLKINYTIPLQSAKLSENKFYSKEFMHKYNINIPAYSLVNSVDDIKKFVDIYGFPFVLKPVDNSASRGISLLHNLENINKYYEYAISQSSCNQIMVEKYLDGFQISTESFIVNSKVFNIGFADRNYEDMDKFMPNIIENGGDLPSIYMKEKHKFQLEKYLKIISKELNIRNGVIKGDIIIYKDELYIIELALRLSGGNLSTIEIPESTGVDFLQVAIKLHMNLKIDETELKIEKNDFISLRYKFLEDIKKGKIKNINLPEVNNISSSLFIKIGDEIKSNKTENHANRIASVITRGSSRDEAINKANEYLQNLEIVFE</sequence>
<name>A0A4Q0XY84_9BACT</name>
<organism evidence="6 7">
    <name type="scientific">Halarcobacter anaerophilus</name>
    <dbReference type="NCBI Taxonomy" id="877500"/>
    <lineage>
        <taxon>Bacteria</taxon>
        <taxon>Pseudomonadati</taxon>
        <taxon>Campylobacterota</taxon>
        <taxon>Epsilonproteobacteria</taxon>
        <taxon>Campylobacterales</taxon>
        <taxon>Arcobacteraceae</taxon>
        <taxon>Halarcobacter</taxon>
    </lineage>
</organism>
<gene>
    <name evidence="6" type="ORF">CRV06_10640</name>
</gene>
<dbReference type="SUPFAM" id="SSF52440">
    <property type="entry name" value="PreATP-grasp domain"/>
    <property type="match status" value="1"/>
</dbReference>
<evidence type="ECO:0000313" key="6">
    <source>
        <dbReference type="EMBL" id="RXJ62213.1"/>
    </source>
</evidence>
<comment type="caution">
    <text evidence="6">The sequence shown here is derived from an EMBL/GenBank/DDBJ whole genome shotgun (WGS) entry which is preliminary data.</text>
</comment>
<keyword evidence="3 4" id="KW-0067">ATP-binding</keyword>
<dbReference type="InterPro" id="IPR011761">
    <property type="entry name" value="ATP-grasp"/>
</dbReference>
<dbReference type="EMBL" id="PDKO01000009">
    <property type="protein sequence ID" value="RXJ62213.1"/>
    <property type="molecule type" value="Genomic_DNA"/>
</dbReference>
<evidence type="ECO:0000256" key="4">
    <source>
        <dbReference type="PROSITE-ProRule" id="PRU00409"/>
    </source>
</evidence>
<dbReference type="PROSITE" id="PS50975">
    <property type="entry name" value="ATP_GRASP"/>
    <property type="match status" value="1"/>
</dbReference>
<dbReference type="SUPFAM" id="SSF56059">
    <property type="entry name" value="Glutathione synthetase ATP-binding domain-like"/>
    <property type="match status" value="1"/>
</dbReference>
<dbReference type="GO" id="GO:0016874">
    <property type="term" value="F:ligase activity"/>
    <property type="evidence" value="ECO:0007669"/>
    <property type="project" value="UniProtKB-KW"/>
</dbReference>
<keyword evidence="7" id="KW-1185">Reference proteome</keyword>
<dbReference type="Gene3D" id="3.30.470.20">
    <property type="entry name" value="ATP-grasp fold, B domain"/>
    <property type="match status" value="1"/>
</dbReference>
<evidence type="ECO:0000259" key="5">
    <source>
        <dbReference type="PROSITE" id="PS50975"/>
    </source>
</evidence>
<dbReference type="InterPro" id="IPR016185">
    <property type="entry name" value="PreATP-grasp_dom_sf"/>
</dbReference>
<dbReference type="Pfam" id="PF01071">
    <property type="entry name" value="GARS_A"/>
    <property type="match status" value="1"/>
</dbReference>
<dbReference type="GO" id="GO:0005524">
    <property type="term" value="F:ATP binding"/>
    <property type="evidence" value="ECO:0007669"/>
    <property type="project" value="UniProtKB-UniRule"/>
</dbReference>
<accession>A0A4Q0XY84</accession>
<keyword evidence="2 4" id="KW-0547">Nucleotide-binding</keyword>
<evidence type="ECO:0000313" key="7">
    <source>
        <dbReference type="Proteomes" id="UP000290191"/>
    </source>
</evidence>
<dbReference type="Proteomes" id="UP000290191">
    <property type="component" value="Unassembled WGS sequence"/>
</dbReference>
<evidence type="ECO:0000256" key="3">
    <source>
        <dbReference type="ARBA" id="ARBA00022840"/>
    </source>
</evidence>
<dbReference type="PANTHER" id="PTHR11609:SF5">
    <property type="entry name" value="PHOSPHORIBOSYLAMINOIMIDAZOLE CARBOXYLASE"/>
    <property type="match status" value="1"/>
</dbReference>
<evidence type="ECO:0000256" key="1">
    <source>
        <dbReference type="ARBA" id="ARBA00022598"/>
    </source>
</evidence>
<protein>
    <recommendedName>
        <fullName evidence="5">ATP-grasp domain-containing protein</fullName>
    </recommendedName>
</protein>
<keyword evidence="1" id="KW-0436">Ligase</keyword>
<dbReference type="PANTHER" id="PTHR11609">
    <property type="entry name" value="PURINE BIOSYNTHESIS PROTEIN 6/7, PUR6/7"/>
    <property type="match status" value="1"/>
</dbReference>
<proteinExistence type="predicted"/>
<dbReference type="Gene3D" id="3.40.50.20">
    <property type="match status" value="1"/>
</dbReference>
<dbReference type="GO" id="GO:0005829">
    <property type="term" value="C:cytosol"/>
    <property type="evidence" value="ECO:0007669"/>
    <property type="project" value="TreeGrafter"/>
</dbReference>